<keyword evidence="4" id="KW-0808">Transferase</keyword>
<proteinExistence type="predicted"/>
<dbReference type="InterPro" id="IPR011712">
    <property type="entry name" value="Sig_transdc_His_kin_sub3_dim/P"/>
</dbReference>
<dbReference type="GO" id="GO:0046983">
    <property type="term" value="F:protein dimerization activity"/>
    <property type="evidence" value="ECO:0007669"/>
    <property type="project" value="InterPro"/>
</dbReference>
<dbReference type="PANTHER" id="PTHR24421:SF10">
    <property type="entry name" value="NITRATE_NITRITE SENSOR PROTEIN NARQ"/>
    <property type="match status" value="1"/>
</dbReference>
<dbReference type="EMBL" id="BLPF01000002">
    <property type="protein sequence ID" value="GFJ81834.1"/>
    <property type="molecule type" value="Genomic_DNA"/>
</dbReference>
<feature type="transmembrane region" description="Helical" evidence="9">
    <location>
        <begin position="95"/>
        <end position="114"/>
    </location>
</feature>
<feature type="transmembrane region" description="Helical" evidence="9">
    <location>
        <begin position="121"/>
        <end position="140"/>
    </location>
</feature>
<dbReference type="InterPro" id="IPR050482">
    <property type="entry name" value="Sensor_HK_TwoCompSys"/>
</dbReference>
<dbReference type="EC" id="2.7.13.3" evidence="2"/>
<dbReference type="RefSeq" id="WP_173061565.1">
    <property type="nucleotide sequence ID" value="NZ_BAABGO010000022.1"/>
</dbReference>
<dbReference type="SMART" id="SM00387">
    <property type="entry name" value="HATPase_c"/>
    <property type="match status" value="1"/>
</dbReference>
<dbReference type="GO" id="GO:0000155">
    <property type="term" value="F:phosphorelay sensor kinase activity"/>
    <property type="evidence" value="ECO:0007669"/>
    <property type="project" value="InterPro"/>
</dbReference>
<evidence type="ECO:0000256" key="3">
    <source>
        <dbReference type="ARBA" id="ARBA00022553"/>
    </source>
</evidence>
<evidence type="ECO:0000313" key="11">
    <source>
        <dbReference type="EMBL" id="GFJ81834.1"/>
    </source>
</evidence>
<keyword evidence="9" id="KW-1133">Transmembrane helix</keyword>
<feature type="domain" description="Histidine kinase/HSP90-like ATPase" evidence="10">
    <location>
        <begin position="291"/>
        <end position="382"/>
    </location>
</feature>
<feature type="transmembrane region" description="Helical" evidence="9">
    <location>
        <begin position="146"/>
        <end position="164"/>
    </location>
</feature>
<keyword evidence="9" id="KW-0472">Membrane</keyword>
<dbReference type="GO" id="GO:0005524">
    <property type="term" value="F:ATP binding"/>
    <property type="evidence" value="ECO:0007669"/>
    <property type="project" value="UniProtKB-KW"/>
</dbReference>
<dbReference type="Proteomes" id="UP000482800">
    <property type="component" value="Unassembled WGS sequence"/>
</dbReference>
<feature type="transmembrane region" description="Helical" evidence="9">
    <location>
        <begin position="15"/>
        <end position="36"/>
    </location>
</feature>
<sequence length="398" mass="41331">MTVRLLTRRLRPVDLYVMDAVLAVLTGVALCGYAALESPLRGGVHEPAWASVLTGLAIGLPIAVRRRWPVPVAIAVTAVAGVTIATGIIPDYAAAAPAVAIGLVLYTVAARVPLRPALATGIGCLAVVCAALASAAGDLWSATEAVAYGCVIAAPAWLLGWTVQERRAQATRLRDQMVRQAAAEERLRVARELHDIVAHTMNLIVVKAAVANHVADQSPQETRAALQVIEATGRGAMREMRRVLGMLRDGTPYDPQPGLDDLPRLAEQASMGGADVRLDLRHDGGDPVPESLALAVYRIVQEAVTNVVKHAAPATCHVRVHAGPDRIDIEVADDGRRPVHVGGAGHGLIGMRERAALHGGTFTAGPRAGGGFTVTARLPRAAAPALAAAGTATGGHAA</sequence>
<evidence type="ECO:0000256" key="9">
    <source>
        <dbReference type="SAM" id="Phobius"/>
    </source>
</evidence>
<feature type="transmembrane region" description="Helical" evidence="9">
    <location>
        <begin position="71"/>
        <end position="89"/>
    </location>
</feature>
<protein>
    <recommendedName>
        <fullName evidence="2">histidine kinase</fullName>
        <ecNumber evidence="2">2.7.13.3</ecNumber>
    </recommendedName>
</protein>
<evidence type="ECO:0000256" key="7">
    <source>
        <dbReference type="ARBA" id="ARBA00022840"/>
    </source>
</evidence>
<name>A0A6V8KDG4_9ACTN</name>
<reference evidence="11 12" key="2">
    <citation type="submission" date="2020-03" db="EMBL/GenBank/DDBJ databases">
        <authorList>
            <person name="Ichikawa N."/>
            <person name="Kimura A."/>
            <person name="Kitahashi Y."/>
            <person name="Uohara A."/>
        </authorList>
    </citation>
    <scope>NUCLEOTIDE SEQUENCE [LARGE SCALE GENOMIC DNA]</scope>
    <source>
        <strain evidence="11 12">NBRC 108639</strain>
    </source>
</reference>
<dbReference type="PANTHER" id="PTHR24421">
    <property type="entry name" value="NITRATE/NITRITE SENSOR PROTEIN NARX-RELATED"/>
    <property type="match status" value="1"/>
</dbReference>
<dbReference type="Pfam" id="PF23539">
    <property type="entry name" value="DUF7134"/>
    <property type="match status" value="1"/>
</dbReference>
<dbReference type="AlphaFoldDB" id="A0A6V8KDG4"/>
<keyword evidence="5" id="KW-0547">Nucleotide-binding</keyword>
<evidence type="ECO:0000259" key="10">
    <source>
        <dbReference type="SMART" id="SM00387"/>
    </source>
</evidence>
<evidence type="ECO:0000256" key="2">
    <source>
        <dbReference type="ARBA" id="ARBA00012438"/>
    </source>
</evidence>
<keyword evidence="7" id="KW-0067">ATP-binding</keyword>
<keyword evidence="12" id="KW-1185">Reference proteome</keyword>
<evidence type="ECO:0000313" key="12">
    <source>
        <dbReference type="Proteomes" id="UP000482800"/>
    </source>
</evidence>
<accession>A0A6V8KDG4</accession>
<evidence type="ECO:0000256" key="4">
    <source>
        <dbReference type="ARBA" id="ARBA00022679"/>
    </source>
</evidence>
<dbReference type="Gene3D" id="3.30.565.10">
    <property type="entry name" value="Histidine kinase-like ATPase, C-terminal domain"/>
    <property type="match status" value="1"/>
</dbReference>
<comment type="catalytic activity">
    <reaction evidence="1">
        <text>ATP + protein L-histidine = ADP + protein N-phospho-L-histidine.</text>
        <dbReference type="EC" id="2.7.13.3"/>
    </reaction>
</comment>
<keyword evidence="3" id="KW-0597">Phosphoprotein</keyword>
<evidence type="ECO:0000256" key="6">
    <source>
        <dbReference type="ARBA" id="ARBA00022777"/>
    </source>
</evidence>
<dbReference type="SUPFAM" id="SSF55874">
    <property type="entry name" value="ATPase domain of HSP90 chaperone/DNA topoisomerase II/histidine kinase"/>
    <property type="match status" value="1"/>
</dbReference>
<keyword evidence="9" id="KW-0812">Transmembrane</keyword>
<dbReference type="Pfam" id="PF07730">
    <property type="entry name" value="HisKA_3"/>
    <property type="match status" value="1"/>
</dbReference>
<dbReference type="Pfam" id="PF02518">
    <property type="entry name" value="HATPase_c"/>
    <property type="match status" value="1"/>
</dbReference>
<evidence type="ECO:0000256" key="5">
    <source>
        <dbReference type="ARBA" id="ARBA00022741"/>
    </source>
</evidence>
<dbReference type="Gene3D" id="1.20.5.1930">
    <property type="match status" value="1"/>
</dbReference>
<reference evidence="11 12" key="1">
    <citation type="submission" date="2020-03" db="EMBL/GenBank/DDBJ databases">
        <title>Whole genome shotgun sequence of Phytohabitans houttuyneae NBRC 108639.</title>
        <authorList>
            <person name="Komaki H."/>
            <person name="Tamura T."/>
        </authorList>
    </citation>
    <scope>NUCLEOTIDE SEQUENCE [LARGE SCALE GENOMIC DNA]</scope>
    <source>
        <strain evidence="11 12">NBRC 108639</strain>
    </source>
</reference>
<organism evidence="11 12">
    <name type="scientific">Phytohabitans houttuyneae</name>
    <dbReference type="NCBI Taxonomy" id="1076126"/>
    <lineage>
        <taxon>Bacteria</taxon>
        <taxon>Bacillati</taxon>
        <taxon>Actinomycetota</taxon>
        <taxon>Actinomycetes</taxon>
        <taxon>Micromonosporales</taxon>
        <taxon>Micromonosporaceae</taxon>
    </lineage>
</organism>
<keyword evidence="8" id="KW-0902">Two-component regulatory system</keyword>
<dbReference type="GO" id="GO:0016020">
    <property type="term" value="C:membrane"/>
    <property type="evidence" value="ECO:0007669"/>
    <property type="project" value="InterPro"/>
</dbReference>
<evidence type="ECO:0000256" key="8">
    <source>
        <dbReference type="ARBA" id="ARBA00023012"/>
    </source>
</evidence>
<evidence type="ECO:0000256" key="1">
    <source>
        <dbReference type="ARBA" id="ARBA00000085"/>
    </source>
</evidence>
<dbReference type="InterPro" id="IPR003594">
    <property type="entry name" value="HATPase_dom"/>
</dbReference>
<comment type="caution">
    <text evidence="11">The sequence shown here is derived from an EMBL/GenBank/DDBJ whole genome shotgun (WGS) entry which is preliminary data.</text>
</comment>
<dbReference type="InterPro" id="IPR036890">
    <property type="entry name" value="HATPase_C_sf"/>
</dbReference>
<feature type="transmembrane region" description="Helical" evidence="9">
    <location>
        <begin position="48"/>
        <end position="64"/>
    </location>
</feature>
<dbReference type="CDD" id="cd16917">
    <property type="entry name" value="HATPase_UhpB-NarQ-NarX-like"/>
    <property type="match status" value="1"/>
</dbReference>
<keyword evidence="6 11" id="KW-0418">Kinase</keyword>
<gene>
    <name evidence="11" type="ORF">Phou_060140</name>
</gene>
<dbReference type="InterPro" id="IPR055558">
    <property type="entry name" value="DUF7134"/>
</dbReference>